<dbReference type="Pfam" id="PF00353">
    <property type="entry name" value="HemolysinCabind"/>
    <property type="match status" value="2"/>
</dbReference>
<reference evidence="3 4" key="1">
    <citation type="submission" date="2019-01" db="EMBL/GenBank/DDBJ databases">
        <title>Coherence of Microcystis species and biogeography revealed through population genomics.</title>
        <authorList>
            <person name="Perez-Carrascal O.M."/>
            <person name="Terrat Y."/>
            <person name="Giani A."/>
            <person name="Fortin N."/>
            <person name="Tromas N."/>
            <person name="Shapiro B.J."/>
        </authorList>
    </citation>
    <scope>NUCLEOTIDE SEQUENCE [LARGE SCALE GENOMIC DNA]</scope>
    <source>
        <strain evidence="3">Ma_QC_C_20070703_M131</strain>
    </source>
</reference>
<evidence type="ECO:0000256" key="2">
    <source>
        <dbReference type="ARBA" id="ARBA00022525"/>
    </source>
</evidence>
<protein>
    <submittedName>
        <fullName evidence="3">Calcium-binding protein</fullName>
    </submittedName>
</protein>
<keyword evidence="2" id="KW-0964">Secreted</keyword>
<gene>
    <name evidence="3" type="ORF">EWV85_24940</name>
</gene>
<dbReference type="InterPro" id="IPR050557">
    <property type="entry name" value="RTX_toxin/Mannuronan_C5-epim"/>
</dbReference>
<comment type="subcellular location">
    <subcellularLocation>
        <location evidence="1">Secreted</location>
    </subcellularLocation>
</comment>
<dbReference type="Proteomes" id="UP000316443">
    <property type="component" value="Unassembled WGS sequence"/>
</dbReference>
<dbReference type="InterPro" id="IPR001343">
    <property type="entry name" value="Hemolysn_Ca-bd"/>
</dbReference>
<dbReference type="GO" id="GO:0005615">
    <property type="term" value="C:extracellular space"/>
    <property type="evidence" value="ECO:0007669"/>
    <property type="project" value="InterPro"/>
</dbReference>
<dbReference type="PROSITE" id="PS00330">
    <property type="entry name" value="HEMOLYSIN_CALCIUM"/>
    <property type="match status" value="5"/>
</dbReference>
<evidence type="ECO:0000313" key="3">
    <source>
        <dbReference type="EMBL" id="TRT42291.1"/>
    </source>
</evidence>
<dbReference type="InterPro" id="IPR011049">
    <property type="entry name" value="Serralysin-like_metalloprot_C"/>
</dbReference>
<accession>A0A551X0N9</accession>
<organism evidence="3 4">
    <name type="scientific">Microcystis aeruginosa Ma_QC_C_20070703_M131</name>
    <dbReference type="NCBI Taxonomy" id="2486263"/>
    <lineage>
        <taxon>Bacteria</taxon>
        <taxon>Bacillati</taxon>
        <taxon>Cyanobacteriota</taxon>
        <taxon>Cyanophyceae</taxon>
        <taxon>Oscillatoriophycideae</taxon>
        <taxon>Chroococcales</taxon>
        <taxon>Microcystaceae</taxon>
        <taxon>Microcystis</taxon>
    </lineage>
</organism>
<evidence type="ECO:0000256" key="1">
    <source>
        <dbReference type="ARBA" id="ARBA00004613"/>
    </source>
</evidence>
<sequence>MPLVTGNGSNNIITPSSASAGVTGWYSGLWGDDTIYGYDGNDTINGGDGNDKLFGGAGDDFIDGGFGFDTIDGGLGNDTTSYAFYWGPINANLATGVVSFPGNSLLTDTLVSIENLIGTAGNDTIIGNTADNSLNGGAGNDSINGGDGVDTLIGGAGNDTLTGGAGADKFRFNFLSEKVDTIQDFFWTQGDKIEVSASGFGATSLSQISYNAGSGSLSFLGTQFATIANLPAGFAVSLDVVLI</sequence>
<dbReference type="Gene3D" id="2.150.10.10">
    <property type="entry name" value="Serralysin-like metalloprotease, C-terminal"/>
    <property type="match status" value="2"/>
</dbReference>
<dbReference type="PRINTS" id="PR00313">
    <property type="entry name" value="CABNDNGRPT"/>
</dbReference>
<proteinExistence type="predicted"/>
<dbReference type="InterPro" id="IPR018511">
    <property type="entry name" value="Hemolysin-typ_Ca-bd_CS"/>
</dbReference>
<dbReference type="SUPFAM" id="SSF51120">
    <property type="entry name" value="beta-Roll"/>
    <property type="match status" value="2"/>
</dbReference>
<dbReference type="GO" id="GO:0005509">
    <property type="term" value="F:calcium ion binding"/>
    <property type="evidence" value="ECO:0007669"/>
    <property type="project" value="InterPro"/>
</dbReference>
<evidence type="ECO:0000313" key="4">
    <source>
        <dbReference type="Proteomes" id="UP000316443"/>
    </source>
</evidence>
<name>A0A551X0N9_MICAE</name>
<dbReference type="EMBL" id="SFCA01000274">
    <property type="protein sequence ID" value="TRT42291.1"/>
    <property type="molecule type" value="Genomic_DNA"/>
</dbReference>
<dbReference type="PANTHER" id="PTHR38340:SF1">
    <property type="entry name" value="S-LAYER PROTEIN"/>
    <property type="match status" value="1"/>
</dbReference>
<comment type="caution">
    <text evidence="3">The sequence shown here is derived from an EMBL/GenBank/DDBJ whole genome shotgun (WGS) entry which is preliminary data.</text>
</comment>
<dbReference type="AlphaFoldDB" id="A0A551X0N9"/>
<dbReference type="PANTHER" id="PTHR38340">
    <property type="entry name" value="S-LAYER PROTEIN"/>
    <property type="match status" value="1"/>
</dbReference>